<comment type="caution">
    <text evidence="3">The sequence shown here is derived from an EMBL/GenBank/DDBJ whole genome shotgun (WGS) entry which is preliminary data.</text>
</comment>
<proteinExistence type="predicted"/>
<organism evidence="3 4">
    <name type="scientific">Mucilaginibacter pedocola</name>
    <dbReference type="NCBI Taxonomy" id="1792845"/>
    <lineage>
        <taxon>Bacteria</taxon>
        <taxon>Pseudomonadati</taxon>
        <taxon>Bacteroidota</taxon>
        <taxon>Sphingobacteriia</taxon>
        <taxon>Sphingobacteriales</taxon>
        <taxon>Sphingobacteriaceae</taxon>
        <taxon>Mucilaginibacter</taxon>
    </lineage>
</organism>
<evidence type="ECO:0000313" key="4">
    <source>
        <dbReference type="Proteomes" id="UP000189739"/>
    </source>
</evidence>
<dbReference type="InterPro" id="IPR002516">
    <property type="entry name" value="Glyco_trans_11"/>
</dbReference>
<dbReference type="GO" id="GO:0008107">
    <property type="term" value="F:galactoside 2-alpha-L-fucosyltransferase activity"/>
    <property type="evidence" value="ECO:0007669"/>
    <property type="project" value="InterPro"/>
</dbReference>
<gene>
    <name evidence="3" type="ORF">BC343_10435</name>
</gene>
<name>A0A1S9PBS9_9SPHI</name>
<dbReference type="RefSeq" id="WP_078349796.1">
    <property type="nucleotide sequence ID" value="NZ_MBTF01000034.1"/>
</dbReference>
<keyword evidence="4" id="KW-1185">Reference proteome</keyword>
<protein>
    <recommendedName>
        <fullName evidence="5">Glycosyl transferase family 11</fullName>
    </recommendedName>
</protein>
<dbReference type="OrthoDB" id="9794601at2"/>
<evidence type="ECO:0008006" key="5">
    <source>
        <dbReference type="Google" id="ProtNLM"/>
    </source>
</evidence>
<dbReference type="EMBL" id="MBTF01000034">
    <property type="protein sequence ID" value="OOQ58068.1"/>
    <property type="molecule type" value="Genomic_DNA"/>
</dbReference>
<evidence type="ECO:0000256" key="2">
    <source>
        <dbReference type="ARBA" id="ARBA00022679"/>
    </source>
</evidence>
<dbReference type="STRING" id="1792845.BC343_10435"/>
<accession>A0A1S9PBS9</accession>
<dbReference type="PANTHER" id="PTHR11927:SF9">
    <property type="entry name" value="L-FUCOSYLTRANSFERASE"/>
    <property type="match status" value="1"/>
</dbReference>
<keyword evidence="1" id="KW-0328">Glycosyltransferase</keyword>
<dbReference type="Gene3D" id="3.40.50.11350">
    <property type="match status" value="1"/>
</dbReference>
<keyword evidence="2" id="KW-0808">Transferase</keyword>
<dbReference type="CDD" id="cd11301">
    <property type="entry name" value="Fut1_Fut2_like"/>
    <property type="match status" value="1"/>
</dbReference>
<evidence type="ECO:0000313" key="3">
    <source>
        <dbReference type="EMBL" id="OOQ58068.1"/>
    </source>
</evidence>
<dbReference type="AlphaFoldDB" id="A0A1S9PBS9"/>
<dbReference type="GO" id="GO:0005975">
    <property type="term" value="P:carbohydrate metabolic process"/>
    <property type="evidence" value="ECO:0007669"/>
    <property type="project" value="InterPro"/>
</dbReference>
<dbReference type="GO" id="GO:0016020">
    <property type="term" value="C:membrane"/>
    <property type="evidence" value="ECO:0007669"/>
    <property type="project" value="InterPro"/>
</dbReference>
<evidence type="ECO:0000256" key="1">
    <source>
        <dbReference type="ARBA" id="ARBA00022676"/>
    </source>
</evidence>
<dbReference type="Proteomes" id="UP000189739">
    <property type="component" value="Unassembled WGS sequence"/>
</dbReference>
<sequence>MVIVKIFGGLGNQMFQYATARAFANTGDKLYIDDQFYTDNHNATELYASRSYQLGLFKGITAQQASQKQIALFFCKGLYLRLVRSYLKRLIRYFHHPGSRFTSLQQLAATRNVYLDGYFQSEKYFVSVRDTLLREFSFPRLDKSNFFIANKMEAADNSVSVHIRRGDYLLPAISGVHGVLPLSYYRTALGILKNRHQNLSLFIFSDDIDWAQQHLDTFGLNTVFVEGNHGDESWKDMALMSACKHHIIANSSFSWWGAWLSTRGGEVLAPYNWFMPDVDFDINDIIPSHWSVVQYEQ</sequence>
<reference evidence="3 4" key="1">
    <citation type="submission" date="2016-07" db="EMBL/GenBank/DDBJ databases">
        <title>Genomic analysis of zinc-resistant bacterium Mucilaginibacter pedocola TBZ30.</title>
        <authorList>
            <person name="Huang J."/>
            <person name="Tang J."/>
        </authorList>
    </citation>
    <scope>NUCLEOTIDE SEQUENCE [LARGE SCALE GENOMIC DNA]</scope>
    <source>
        <strain evidence="3 4">TBZ30</strain>
    </source>
</reference>
<dbReference type="PANTHER" id="PTHR11927">
    <property type="entry name" value="GALACTOSIDE 2-L-FUCOSYLTRANSFERASE"/>
    <property type="match status" value="1"/>
</dbReference>
<dbReference type="Pfam" id="PF01531">
    <property type="entry name" value="Glyco_transf_11"/>
    <property type="match status" value="1"/>
</dbReference>